<evidence type="ECO:0000256" key="1">
    <source>
        <dbReference type="ARBA" id="ARBA00005265"/>
    </source>
</evidence>
<dbReference type="CTD" id="20229642"/>
<feature type="region of interest" description="Disordered" evidence="13">
    <location>
        <begin position="362"/>
        <end position="386"/>
    </location>
</feature>
<evidence type="ECO:0000256" key="5">
    <source>
        <dbReference type="ARBA" id="ARBA00022694"/>
    </source>
</evidence>
<dbReference type="PANTHER" id="PTHR12998:SF0">
    <property type="entry name" value="TRNA:M(4)X MODIFICATION ENZYME TRM13 HOMOLOG"/>
    <property type="match status" value="1"/>
</dbReference>
<dbReference type="AlphaFoldDB" id="V4BCT1"/>
<dbReference type="OrthoDB" id="258806at2759"/>
<dbReference type="EC" id="2.1.1.225" evidence="12"/>
<name>V4BCT1_LOTGI</name>
<proteinExistence type="inferred from homology"/>
<dbReference type="InterPro" id="IPR039044">
    <property type="entry name" value="Trm13"/>
</dbReference>
<evidence type="ECO:0000256" key="11">
    <source>
        <dbReference type="ARBA" id="ARBA00049393"/>
    </source>
</evidence>
<comment type="function">
    <text evidence="12">tRNA methylase which 2'-O-methylates cytidine(4) in tRNA(Pro) and tRNA(Gly)(GCC), and adenosine(4) in tRNA(His).</text>
</comment>
<feature type="compositionally biased region" description="Basic and acidic residues" evidence="13">
    <location>
        <begin position="362"/>
        <end position="376"/>
    </location>
</feature>
<dbReference type="GO" id="GO:0106050">
    <property type="term" value="F:tRNA 2'-O-methyltransferase activity"/>
    <property type="evidence" value="ECO:0007669"/>
    <property type="project" value="UniProtKB-UniRule"/>
</dbReference>
<gene>
    <name evidence="15" type="ORF">LOTGIDRAFT_102700</name>
</gene>
<comment type="similarity">
    <text evidence="1 12">Belongs to the methyltransferase TRM13 family.</text>
</comment>
<keyword evidence="4 12" id="KW-0949">S-adenosyl-L-methionine</keyword>
<dbReference type="OMA" id="HRCSWRS"/>
<dbReference type="GO" id="GO:0008270">
    <property type="term" value="F:zinc ion binding"/>
    <property type="evidence" value="ECO:0007669"/>
    <property type="project" value="UniProtKB-KW"/>
</dbReference>
<dbReference type="PROSITE" id="PS51800">
    <property type="entry name" value="ZF_CHHC_U11_48K"/>
    <property type="match status" value="1"/>
</dbReference>
<dbReference type="Proteomes" id="UP000030746">
    <property type="component" value="Unassembled WGS sequence"/>
</dbReference>
<dbReference type="Pfam" id="PF05206">
    <property type="entry name" value="TRM13"/>
    <property type="match status" value="1"/>
</dbReference>
<dbReference type="RefSeq" id="XP_009044086.1">
    <property type="nucleotide sequence ID" value="XM_009045838.1"/>
</dbReference>
<evidence type="ECO:0000256" key="6">
    <source>
        <dbReference type="ARBA" id="ARBA00022723"/>
    </source>
</evidence>
<comment type="catalytic activity">
    <reaction evidence="9 12">
        <text>cytidine(4) in tRNA(Pro) + S-adenosyl-L-methionine = 2'-O-methylcytidine(4) in tRNA(Pro) + S-adenosyl-L-homocysteine + H(+)</text>
        <dbReference type="Rhea" id="RHEA:32767"/>
        <dbReference type="Rhea" id="RHEA-COMP:10397"/>
        <dbReference type="Rhea" id="RHEA-COMP:10398"/>
        <dbReference type="ChEBI" id="CHEBI:15378"/>
        <dbReference type="ChEBI" id="CHEBI:57856"/>
        <dbReference type="ChEBI" id="CHEBI:59789"/>
        <dbReference type="ChEBI" id="CHEBI:74495"/>
        <dbReference type="ChEBI" id="CHEBI:82748"/>
        <dbReference type="EC" id="2.1.1.225"/>
    </reaction>
</comment>
<keyword evidence="3 12" id="KW-0808">Transferase</keyword>
<keyword evidence="8 12" id="KW-0862">Zinc</keyword>
<evidence type="ECO:0000256" key="7">
    <source>
        <dbReference type="ARBA" id="ARBA00022771"/>
    </source>
</evidence>
<evidence type="ECO:0000256" key="10">
    <source>
        <dbReference type="ARBA" id="ARBA00048635"/>
    </source>
</evidence>
<reference evidence="15 16" key="1">
    <citation type="journal article" date="2013" name="Nature">
        <title>Insights into bilaterian evolution from three spiralian genomes.</title>
        <authorList>
            <person name="Simakov O."/>
            <person name="Marletaz F."/>
            <person name="Cho S.J."/>
            <person name="Edsinger-Gonzales E."/>
            <person name="Havlak P."/>
            <person name="Hellsten U."/>
            <person name="Kuo D.H."/>
            <person name="Larsson T."/>
            <person name="Lv J."/>
            <person name="Arendt D."/>
            <person name="Savage R."/>
            <person name="Osoegawa K."/>
            <person name="de Jong P."/>
            <person name="Grimwood J."/>
            <person name="Chapman J.A."/>
            <person name="Shapiro H."/>
            <person name="Aerts A."/>
            <person name="Otillar R.P."/>
            <person name="Terry A.Y."/>
            <person name="Boore J.L."/>
            <person name="Grigoriev I.V."/>
            <person name="Lindberg D.R."/>
            <person name="Seaver E.C."/>
            <person name="Weisblat D.A."/>
            <person name="Putnam N.H."/>
            <person name="Rokhsar D.S."/>
        </authorList>
    </citation>
    <scope>NUCLEOTIDE SEQUENCE [LARGE SCALE GENOMIC DNA]</scope>
</reference>
<comment type="catalytic activity">
    <reaction evidence="10 12">
        <text>cytidine(4) in tRNA(Gly)(GCC) + S-adenosyl-L-methionine = 2'-O-methylcytidine(4) in tRNA(Gly)(GCC) + S-adenosyl-L-homocysteine + H(+)</text>
        <dbReference type="Rhea" id="RHEA:43192"/>
        <dbReference type="Rhea" id="RHEA-COMP:10399"/>
        <dbReference type="Rhea" id="RHEA-COMP:10400"/>
        <dbReference type="ChEBI" id="CHEBI:15378"/>
        <dbReference type="ChEBI" id="CHEBI:57856"/>
        <dbReference type="ChEBI" id="CHEBI:59789"/>
        <dbReference type="ChEBI" id="CHEBI:74495"/>
        <dbReference type="ChEBI" id="CHEBI:82748"/>
        <dbReference type="EC" id="2.1.1.225"/>
    </reaction>
</comment>
<evidence type="ECO:0000313" key="15">
    <source>
        <dbReference type="EMBL" id="ESP05541.1"/>
    </source>
</evidence>
<keyword evidence="2 12" id="KW-0489">Methyltransferase</keyword>
<sequence length="448" mass="51568">MSEEEPSAAPTPKDGQCSFYLKKKNRFCRFRPNKDQKYCAEHSITMGVELERKRVVCPLNPLHTCYEDMLRKHIKKCNNRKKPEEVHYVEGINSGSDVEEKKVSFNSIDTADLRCLIEKINKLYDEYIGTIEEDILTHDCLKEELENSSYGTAAMRHRKQQASLVGHMNKLGLLQDNTRFIEMGAGKGQLSHWVERAVQDKNNISFLLVDRGSARYKVTLFFERLKIDIEHLDLDKVASIKNSQKENVAIGKHLCGAATDLALRCLLSHNGQNRHTCPESHNSEFPNKKLKTNNGGSIAQTERRSIKGVVIALCCHHRCTWKSYVGKEFIRSVNLTSTDFNIMSSMSSWATCTWKGWKAQADKTDNKQEEENKNIENIDDEHENNPQEDYRGAIKLEASEREEIGRRCKRLIDYGRLKFLQNNSFTVTLKSYIDFYLTPENIVLLAHR</sequence>
<accession>V4BCT1</accession>
<evidence type="ECO:0000256" key="9">
    <source>
        <dbReference type="ARBA" id="ARBA00048165"/>
    </source>
</evidence>
<dbReference type="KEGG" id="lgi:LOTGIDRAFT_102700"/>
<dbReference type="InterPro" id="IPR022776">
    <property type="entry name" value="TRM13/UPF0224_CHHC_Znf_dom"/>
</dbReference>
<keyword evidence="5 12" id="KW-0819">tRNA processing</keyword>
<dbReference type="InterPro" id="IPR007871">
    <property type="entry name" value="Methyltransferase_TRM13"/>
</dbReference>
<keyword evidence="7 12" id="KW-0863">Zinc-finger</keyword>
<evidence type="ECO:0000256" key="3">
    <source>
        <dbReference type="ARBA" id="ARBA00022679"/>
    </source>
</evidence>
<evidence type="ECO:0000256" key="2">
    <source>
        <dbReference type="ARBA" id="ARBA00022603"/>
    </source>
</evidence>
<evidence type="ECO:0000256" key="13">
    <source>
        <dbReference type="SAM" id="MobiDB-lite"/>
    </source>
</evidence>
<keyword evidence="16" id="KW-1185">Reference proteome</keyword>
<organism evidence="15 16">
    <name type="scientific">Lottia gigantea</name>
    <name type="common">Giant owl limpet</name>
    <dbReference type="NCBI Taxonomy" id="225164"/>
    <lineage>
        <taxon>Eukaryota</taxon>
        <taxon>Metazoa</taxon>
        <taxon>Spiralia</taxon>
        <taxon>Lophotrochozoa</taxon>
        <taxon>Mollusca</taxon>
        <taxon>Gastropoda</taxon>
        <taxon>Patellogastropoda</taxon>
        <taxon>Lottioidea</taxon>
        <taxon>Lottiidae</taxon>
        <taxon>Lottia</taxon>
    </lineage>
</organism>
<dbReference type="GO" id="GO:0030488">
    <property type="term" value="P:tRNA methylation"/>
    <property type="evidence" value="ECO:0007669"/>
    <property type="project" value="InterPro"/>
</dbReference>
<dbReference type="GeneID" id="20229642"/>
<feature type="domain" description="CHHC U11-48K-type" evidence="14">
    <location>
        <begin position="54"/>
        <end position="81"/>
    </location>
</feature>
<dbReference type="HOGENOM" id="CLU_027610_1_0_1"/>
<keyword evidence="6 12" id="KW-0479">Metal-binding</keyword>
<comment type="catalytic activity">
    <reaction evidence="11 12">
        <text>adenosine(4) in tRNA(His) + S-adenosyl-L-methionine = 2'-O-methyladenosine(4) in tRNA(His) + S-adenosyl-L-homocysteine + H(+)</text>
        <dbReference type="Rhea" id="RHEA:43196"/>
        <dbReference type="Rhea" id="RHEA-COMP:10401"/>
        <dbReference type="Rhea" id="RHEA-COMP:10402"/>
        <dbReference type="ChEBI" id="CHEBI:15378"/>
        <dbReference type="ChEBI" id="CHEBI:57856"/>
        <dbReference type="ChEBI" id="CHEBI:59789"/>
        <dbReference type="ChEBI" id="CHEBI:74411"/>
        <dbReference type="ChEBI" id="CHEBI:74477"/>
        <dbReference type="EC" id="2.1.1.225"/>
    </reaction>
</comment>
<dbReference type="InterPro" id="IPR021721">
    <property type="entry name" value="Znf_CCCH-type_TRM13"/>
</dbReference>
<dbReference type="STRING" id="225164.V4BCT1"/>
<evidence type="ECO:0000259" key="14">
    <source>
        <dbReference type="PROSITE" id="PS51800"/>
    </source>
</evidence>
<evidence type="ECO:0000256" key="12">
    <source>
        <dbReference type="RuleBase" id="RU367103"/>
    </source>
</evidence>
<dbReference type="Pfam" id="PF05253">
    <property type="entry name" value="zf-U11-48K"/>
    <property type="match status" value="1"/>
</dbReference>
<evidence type="ECO:0000256" key="4">
    <source>
        <dbReference type="ARBA" id="ARBA00022691"/>
    </source>
</evidence>
<protein>
    <recommendedName>
        <fullName evidence="12">tRNA:m(4)X modification enzyme TRM13</fullName>
        <ecNumber evidence="12">2.1.1.225</ecNumber>
    </recommendedName>
</protein>
<dbReference type="Pfam" id="PF11722">
    <property type="entry name" value="zf-TRM13_CCCH"/>
    <property type="match status" value="1"/>
</dbReference>
<feature type="region of interest" description="Disordered" evidence="13">
    <location>
        <begin position="276"/>
        <end position="299"/>
    </location>
</feature>
<dbReference type="PANTHER" id="PTHR12998">
    <property type="entry name" value="TRNA:M(4)X MODIFICATION ENZYME TRM13 HOMOLOG"/>
    <property type="match status" value="1"/>
</dbReference>
<dbReference type="EMBL" id="KB199650">
    <property type="protein sequence ID" value="ESP05541.1"/>
    <property type="molecule type" value="Genomic_DNA"/>
</dbReference>
<evidence type="ECO:0000313" key="16">
    <source>
        <dbReference type="Proteomes" id="UP000030746"/>
    </source>
</evidence>
<evidence type="ECO:0000256" key="8">
    <source>
        <dbReference type="ARBA" id="ARBA00022833"/>
    </source>
</evidence>